<dbReference type="InterPro" id="IPR051055">
    <property type="entry name" value="PIF1_helicase"/>
</dbReference>
<organism evidence="1 2">
    <name type="scientific">Edaphochlamys debaryana</name>
    <dbReference type="NCBI Taxonomy" id="47281"/>
    <lineage>
        <taxon>Eukaryota</taxon>
        <taxon>Viridiplantae</taxon>
        <taxon>Chlorophyta</taxon>
        <taxon>core chlorophytes</taxon>
        <taxon>Chlorophyceae</taxon>
        <taxon>CS clade</taxon>
        <taxon>Chlamydomonadales</taxon>
        <taxon>Chlamydomonadales incertae sedis</taxon>
        <taxon>Edaphochlamys</taxon>
    </lineage>
</organism>
<dbReference type="AlphaFoldDB" id="A0A835XL13"/>
<sequence length="414" mass="44889">MAHYAAPSWVTARSELHPKSEAIRNTDVFILDEFSMMTDVELSLILMRIFHAGSYRSLEDALKDKLVILVGNHAQLPPVCKCQRRAAKAEGYMLDLPPSICAACHIASNPYFLAAPKFRLPVSVRHAADPIYAAFLDRIRSRPPTQAEIDAVFGAYEPNAILAPGRDPASCSPHYITPEMVPLLVTASTTVLCTHVADAKAHNHVFLEKLSAVAVGARVVVVENCDLAKGAANGATGVVTELRFHKPRRHWRKPHRLVRAVRVRLDSTGVHLWVGLQSCAYHCYSSTQYGKKAIPLALSYTITAHSSQGGTIAGPTIIHARHVFTPGQMYVMLSRVTERRHIQIVGWLTPEDFIPVILPGFEDLDALPLAAGAAAASTSAHGGAGAPAESAPLPLAWPCLEPARVDLMPLDALD</sequence>
<gene>
    <name evidence="1" type="ORF">HYH03_016086</name>
</gene>
<protein>
    <recommendedName>
        <fullName evidence="3">DNA helicase</fullName>
    </recommendedName>
</protein>
<accession>A0A835XL13</accession>
<evidence type="ECO:0000313" key="2">
    <source>
        <dbReference type="Proteomes" id="UP000612055"/>
    </source>
</evidence>
<dbReference type="Gene3D" id="3.40.50.300">
    <property type="entry name" value="P-loop containing nucleotide triphosphate hydrolases"/>
    <property type="match status" value="1"/>
</dbReference>
<dbReference type="PANTHER" id="PTHR47642:SF6">
    <property type="entry name" value="ATP-DEPENDENT DNA HELICASE"/>
    <property type="match status" value="1"/>
</dbReference>
<dbReference type="SUPFAM" id="SSF52540">
    <property type="entry name" value="P-loop containing nucleoside triphosphate hydrolases"/>
    <property type="match status" value="2"/>
</dbReference>
<evidence type="ECO:0000313" key="1">
    <source>
        <dbReference type="EMBL" id="KAG2485197.1"/>
    </source>
</evidence>
<keyword evidence="2" id="KW-1185">Reference proteome</keyword>
<dbReference type="InterPro" id="IPR027417">
    <property type="entry name" value="P-loop_NTPase"/>
</dbReference>
<proteinExistence type="predicted"/>
<name>A0A835XL13_9CHLO</name>
<evidence type="ECO:0008006" key="3">
    <source>
        <dbReference type="Google" id="ProtNLM"/>
    </source>
</evidence>
<comment type="caution">
    <text evidence="1">The sequence shown here is derived from an EMBL/GenBank/DDBJ whole genome shotgun (WGS) entry which is preliminary data.</text>
</comment>
<reference evidence="1" key="1">
    <citation type="journal article" date="2020" name="bioRxiv">
        <title>Comparative genomics of Chlamydomonas.</title>
        <authorList>
            <person name="Craig R.J."/>
            <person name="Hasan A.R."/>
            <person name="Ness R.W."/>
            <person name="Keightley P.D."/>
        </authorList>
    </citation>
    <scope>NUCLEOTIDE SEQUENCE</scope>
    <source>
        <strain evidence="1">CCAP 11/70</strain>
    </source>
</reference>
<dbReference type="PANTHER" id="PTHR47642">
    <property type="entry name" value="ATP-DEPENDENT DNA HELICASE"/>
    <property type="match status" value="1"/>
</dbReference>
<dbReference type="EMBL" id="JAEHOE010000134">
    <property type="protein sequence ID" value="KAG2485197.1"/>
    <property type="molecule type" value="Genomic_DNA"/>
</dbReference>
<dbReference type="OrthoDB" id="547928at2759"/>
<dbReference type="Proteomes" id="UP000612055">
    <property type="component" value="Unassembled WGS sequence"/>
</dbReference>